<accession>A0A7Y6Q397</accession>
<keyword evidence="1" id="KW-0812">Transmembrane</keyword>
<dbReference type="Proteomes" id="UP000520198">
    <property type="component" value="Unassembled WGS sequence"/>
</dbReference>
<comment type="caution">
    <text evidence="2">The sequence shown here is derived from an EMBL/GenBank/DDBJ whole genome shotgun (WGS) entry which is preliminary data.</text>
</comment>
<feature type="transmembrane region" description="Helical" evidence="1">
    <location>
        <begin position="548"/>
        <end position="571"/>
    </location>
</feature>
<reference evidence="2 3" key="1">
    <citation type="submission" date="2020-06" db="EMBL/GenBank/DDBJ databases">
        <authorList>
            <person name="Grouzdev D.S."/>
        </authorList>
    </citation>
    <scope>NUCLEOTIDE SEQUENCE [LARGE SCALE GENOMIC DNA]</scope>
    <source>
        <strain evidence="2 3">HO-A22</strain>
    </source>
</reference>
<protein>
    <recommendedName>
        <fullName evidence="4">Membrane-associated oxidoreductase</fullName>
    </recommendedName>
</protein>
<sequence length="574" mass="61771">MNEKAPENASAVPVAPTAASFHPLSAAEAKVVAHLQLGDFDRLGDGLRPEREDPERIVRADLLRLLILGKDGLRLHEKGLRLSGAWITGILDLEGCRIPRDIGLKDCHFEASPVLRSAIIDNLFLDGSALPGLQAERLEARGCLSLRSATITGEIRIPGARIGGNIEADGASISGSSGIALDAGGLETRGGILLRGANVRGGINLSAARLDGDVNAMGANIERPGEIALNGDGIVAGGDLALRGATIIGEVRVLGARFGGDVDCTATSLSQPGGYALSLNRTTIAGAFFLRQNASVVGTLDLTATTMGAIDDEQASWPQRGDLLLNRCQYGAFIGGPVDAASRLDWLSRQTPDRWKADFWPQPYEQLSMVLREMGHDEEARAVLITKERLQRRARRARTRSPVLRAMLATIDAILAGTLRYGRQPLLALVWLTLFWAIGTGVFAVAFQNGAMKPNSPVILRSPEWTMCDIERSESRYMPSSAQVLAGRADAGENQLSCFRKQPEAASYPEFNPTMYSLDVLLPVLSIGQKEFWRANSLKPTGTFTLRYYFFQSVIGWALSLLAVAGFSGLVKSK</sequence>
<dbReference type="EMBL" id="JABWDU010000001">
    <property type="protein sequence ID" value="NVD38244.1"/>
    <property type="molecule type" value="Genomic_DNA"/>
</dbReference>
<organism evidence="2 3">
    <name type="scientific">Ensifer oleiphilus</name>
    <dbReference type="NCBI Taxonomy" id="2742698"/>
    <lineage>
        <taxon>Bacteria</taxon>
        <taxon>Pseudomonadati</taxon>
        <taxon>Pseudomonadota</taxon>
        <taxon>Alphaproteobacteria</taxon>
        <taxon>Hyphomicrobiales</taxon>
        <taxon>Rhizobiaceae</taxon>
        <taxon>Sinorhizobium/Ensifer group</taxon>
        <taxon>Ensifer</taxon>
    </lineage>
</organism>
<evidence type="ECO:0000256" key="1">
    <source>
        <dbReference type="SAM" id="Phobius"/>
    </source>
</evidence>
<evidence type="ECO:0000313" key="2">
    <source>
        <dbReference type="EMBL" id="NVD38244.1"/>
    </source>
</evidence>
<dbReference type="RefSeq" id="WP_176351904.1">
    <property type="nucleotide sequence ID" value="NZ_JABWDU010000001.1"/>
</dbReference>
<dbReference type="AlphaFoldDB" id="A0A7Y6Q397"/>
<keyword evidence="1" id="KW-0472">Membrane</keyword>
<evidence type="ECO:0000313" key="3">
    <source>
        <dbReference type="Proteomes" id="UP000520198"/>
    </source>
</evidence>
<evidence type="ECO:0008006" key="4">
    <source>
        <dbReference type="Google" id="ProtNLM"/>
    </source>
</evidence>
<proteinExistence type="predicted"/>
<name>A0A7Y6Q397_9HYPH</name>
<keyword evidence="1" id="KW-1133">Transmembrane helix</keyword>
<keyword evidence="3" id="KW-1185">Reference proteome</keyword>
<feature type="transmembrane region" description="Helical" evidence="1">
    <location>
        <begin position="428"/>
        <end position="447"/>
    </location>
</feature>
<gene>
    <name evidence="2" type="ORF">HT585_05215</name>
</gene>